<keyword evidence="1" id="KW-0812">Transmembrane</keyword>
<gene>
    <name evidence="3" type="ORF">COZ30_01430</name>
</gene>
<sequence length="400" mass="42812">MEAPSLSKKETIIILLALILIVTFGFQINWAEATRFRCHDSCVLYQHWRDCGNETPIWNCCNNSTCEEGHVYIDCYCSGRYPNAECVCDDPACVVGQCGAECDSNADCDDGDSSTGDTCEACSCFHCDAGADKTVNEGQSVQLDCSTSFSESLTYSWSCTGGSLDDSSKLQPVYTASEVSADTNYTCTLTVSDSHGATCSDSMTVTVKNVNIPPTCDAGPDKEVFEGQSIVLEGSTNCGDTGAPCPACQYCNASGSCTAVPNNNWGADLYWCTGSTSRCYGGVCRTCSGSDVYLTSDGCDGCTGQGGQACWVLGESGQSCDQACASRGGCVNRNWNDVEGCPVCKHWYTDWTNCWTATWEGSPAAEYPYEACGKRYSPINQDCSTYGGVGIYTRFCLCQF</sequence>
<dbReference type="Gene3D" id="2.60.40.10">
    <property type="entry name" value="Immunoglobulins"/>
    <property type="match status" value="1"/>
</dbReference>
<keyword evidence="1" id="KW-1133">Transmembrane helix</keyword>
<dbReference type="Proteomes" id="UP000230064">
    <property type="component" value="Unassembled WGS sequence"/>
</dbReference>
<proteinExistence type="predicted"/>
<reference evidence="4" key="1">
    <citation type="submission" date="2017-09" db="EMBL/GenBank/DDBJ databases">
        <title>Depth-based differentiation of microbial function through sediment-hosted aquifers and enrichment of novel symbionts in the deep terrestrial subsurface.</title>
        <authorList>
            <person name="Probst A.J."/>
            <person name="Ladd B."/>
            <person name="Jarett J.K."/>
            <person name="Geller-Mcgrath D.E."/>
            <person name="Sieber C.M.K."/>
            <person name="Emerson J.B."/>
            <person name="Anantharaman K."/>
            <person name="Thomas B.C."/>
            <person name="Malmstrom R."/>
            <person name="Stieglmeier M."/>
            <person name="Klingl A."/>
            <person name="Woyke T."/>
            <person name="Ryan C.M."/>
            <person name="Banfield J.F."/>
        </authorList>
    </citation>
    <scope>NUCLEOTIDE SEQUENCE [LARGE SCALE GENOMIC DNA]</scope>
</reference>
<evidence type="ECO:0000313" key="3">
    <source>
        <dbReference type="EMBL" id="PIX88207.1"/>
    </source>
</evidence>
<dbReference type="PROSITE" id="PS50835">
    <property type="entry name" value="IG_LIKE"/>
    <property type="match status" value="1"/>
</dbReference>
<feature type="domain" description="Ig-like" evidence="2">
    <location>
        <begin position="135"/>
        <end position="204"/>
    </location>
</feature>
<dbReference type="SUPFAM" id="SSF49299">
    <property type="entry name" value="PKD domain"/>
    <property type="match status" value="1"/>
</dbReference>
<dbReference type="InterPro" id="IPR007110">
    <property type="entry name" value="Ig-like_dom"/>
</dbReference>
<feature type="transmembrane region" description="Helical" evidence="1">
    <location>
        <begin position="12"/>
        <end position="30"/>
    </location>
</feature>
<dbReference type="EMBL" id="PFJR01000034">
    <property type="protein sequence ID" value="PIX88207.1"/>
    <property type="molecule type" value="Genomic_DNA"/>
</dbReference>
<dbReference type="InterPro" id="IPR013783">
    <property type="entry name" value="Ig-like_fold"/>
</dbReference>
<organism evidence="3 4">
    <name type="scientific">Candidatus Nealsonbacteria bacterium CG_4_10_14_3_um_filter_36_16</name>
    <dbReference type="NCBI Taxonomy" id="1974685"/>
    <lineage>
        <taxon>Bacteria</taxon>
        <taxon>Candidatus Nealsoniibacteriota</taxon>
    </lineage>
</organism>
<keyword evidence="1" id="KW-0472">Membrane</keyword>
<evidence type="ECO:0000313" key="4">
    <source>
        <dbReference type="Proteomes" id="UP000230064"/>
    </source>
</evidence>
<protein>
    <recommendedName>
        <fullName evidence="2">Ig-like domain-containing protein</fullName>
    </recommendedName>
</protein>
<name>A0A2M7MF13_9BACT</name>
<evidence type="ECO:0000256" key="1">
    <source>
        <dbReference type="SAM" id="Phobius"/>
    </source>
</evidence>
<dbReference type="AlphaFoldDB" id="A0A2M7MF13"/>
<comment type="caution">
    <text evidence="3">The sequence shown here is derived from an EMBL/GenBank/DDBJ whole genome shotgun (WGS) entry which is preliminary data.</text>
</comment>
<dbReference type="InterPro" id="IPR035986">
    <property type="entry name" value="PKD_dom_sf"/>
</dbReference>
<dbReference type="Pfam" id="PF22352">
    <property type="entry name" value="K319L-like_PKD"/>
    <property type="match status" value="1"/>
</dbReference>
<accession>A0A2M7MF13</accession>
<dbReference type="CDD" id="cd00146">
    <property type="entry name" value="PKD"/>
    <property type="match status" value="1"/>
</dbReference>
<evidence type="ECO:0000259" key="2">
    <source>
        <dbReference type="PROSITE" id="PS50835"/>
    </source>
</evidence>